<dbReference type="PANTHER" id="PTHR21301:SF10">
    <property type="entry name" value="REVERSE TRANSCRIPTASE DOMAIN-CONTAINING PROTEIN"/>
    <property type="match status" value="1"/>
</dbReference>
<reference evidence="3" key="1">
    <citation type="submission" date="2021-02" db="EMBL/GenBank/DDBJ databases">
        <authorList>
            <person name="Nowell W R."/>
        </authorList>
    </citation>
    <scope>NUCLEOTIDE SEQUENCE</scope>
</reference>
<evidence type="ECO:0000313" key="3">
    <source>
        <dbReference type="EMBL" id="CAF1427860.1"/>
    </source>
</evidence>
<dbReference type="Proteomes" id="UP000681722">
    <property type="component" value="Unassembled WGS sequence"/>
</dbReference>
<dbReference type="EMBL" id="CAJOBA010008199">
    <property type="protein sequence ID" value="CAF3822685.1"/>
    <property type="molecule type" value="Genomic_DNA"/>
</dbReference>
<evidence type="ECO:0000313" key="5">
    <source>
        <dbReference type="EMBL" id="CAF4307765.1"/>
    </source>
</evidence>
<dbReference type="EMBL" id="CAJOBC010083845">
    <property type="protein sequence ID" value="CAF4307765.1"/>
    <property type="molecule type" value="Genomic_DNA"/>
</dbReference>
<evidence type="ECO:0000259" key="1">
    <source>
        <dbReference type="Pfam" id="PF26215"/>
    </source>
</evidence>
<protein>
    <recommendedName>
        <fullName evidence="1">Helix-turn-helix domain-containing protein</fullName>
    </recommendedName>
</protein>
<feature type="domain" description="Helix-turn-helix" evidence="1">
    <location>
        <begin position="88"/>
        <end position="147"/>
    </location>
</feature>
<name>A0A815N371_9BILA</name>
<sequence>MLHWEQPLIEHQKLHNELYGRYIDDVFMTSNLPLDQINLLLDVANNRDENIRIVRSIGLTADFLDTTVENNRGQLRTTVYHKPAAEPYIVPFLSDHPRHVHRNIIKGALLRAARLCSAVDDFDQERLDIELMLLLNGFPRKFVSYNFKRFFEQNNALLLMERPDNGPYTDLHQKLIRQLTRRERDREMKIVEHERLQSQSTPQRVDWNTKQIRTRVVWLVLSQDLITVFSGTVAANRCTWSSCDTQSLIKKESDQPLPSDVEEEERTFHVYFAKEVSAVLRKLSARFPYRHVIQWSMHVGDQHQHDLNIEVRASSSIDKN</sequence>
<dbReference type="InterPro" id="IPR058912">
    <property type="entry name" value="HTH_animal"/>
</dbReference>
<gene>
    <name evidence="3" type="ORF">GPM918_LOCUS33900</name>
    <name evidence="2" type="ORF">OVA965_LOCUS17202</name>
    <name evidence="5" type="ORF">SRO942_LOCUS34596</name>
    <name evidence="4" type="ORF">TMI583_LOCUS17212</name>
</gene>
<evidence type="ECO:0000313" key="2">
    <source>
        <dbReference type="EMBL" id="CAF1056566.1"/>
    </source>
</evidence>
<dbReference type="Pfam" id="PF26215">
    <property type="entry name" value="HTH_animal"/>
    <property type="match status" value="1"/>
</dbReference>
<dbReference type="Proteomes" id="UP000677228">
    <property type="component" value="Unassembled WGS sequence"/>
</dbReference>
<dbReference type="AlphaFoldDB" id="A0A815N371"/>
<evidence type="ECO:0000313" key="4">
    <source>
        <dbReference type="EMBL" id="CAF3822685.1"/>
    </source>
</evidence>
<accession>A0A815N371</accession>
<dbReference type="PANTHER" id="PTHR21301">
    <property type="entry name" value="REVERSE TRANSCRIPTASE"/>
    <property type="match status" value="1"/>
</dbReference>
<dbReference type="EMBL" id="CAJNOQ010018410">
    <property type="protein sequence ID" value="CAF1427860.1"/>
    <property type="molecule type" value="Genomic_DNA"/>
</dbReference>
<evidence type="ECO:0000313" key="6">
    <source>
        <dbReference type="Proteomes" id="UP000663829"/>
    </source>
</evidence>
<dbReference type="Proteomes" id="UP000682733">
    <property type="component" value="Unassembled WGS sequence"/>
</dbReference>
<keyword evidence="6" id="KW-1185">Reference proteome</keyword>
<comment type="caution">
    <text evidence="3">The sequence shown here is derived from an EMBL/GenBank/DDBJ whole genome shotgun (WGS) entry which is preliminary data.</text>
</comment>
<proteinExistence type="predicted"/>
<dbReference type="EMBL" id="CAJNOK010008185">
    <property type="protein sequence ID" value="CAF1056566.1"/>
    <property type="molecule type" value="Genomic_DNA"/>
</dbReference>
<organism evidence="3 6">
    <name type="scientific">Didymodactylos carnosus</name>
    <dbReference type="NCBI Taxonomy" id="1234261"/>
    <lineage>
        <taxon>Eukaryota</taxon>
        <taxon>Metazoa</taxon>
        <taxon>Spiralia</taxon>
        <taxon>Gnathifera</taxon>
        <taxon>Rotifera</taxon>
        <taxon>Eurotatoria</taxon>
        <taxon>Bdelloidea</taxon>
        <taxon>Philodinida</taxon>
        <taxon>Philodinidae</taxon>
        <taxon>Didymodactylos</taxon>
    </lineage>
</organism>
<dbReference type="Proteomes" id="UP000663829">
    <property type="component" value="Unassembled WGS sequence"/>
</dbReference>
<dbReference type="OrthoDB" id="9907957at2759"/>